<dbReference type="PROSITE" id="PS50203">
    <property type="entry name" value="CALPAIN_CAT"/>
    <property type="match status" value="1"/>
</dbReference>
<name>A0A166BMX1_9AGAM</name>
<dbReference type="PANTHER" id="PTHR46143:SF1">
    <property type="entry name" value="CALPAIN-7"/>
    <property type="match status" value="1"/>
</dbReference>
<dbReference type="InterPro" id="IPR022683">
    <property type="entry name" value="Calpain_III"/>
</dbReference>
<dbReference type="SUPFAM" id="SSF116846">
    <property type="entry name" value="MIT domain"/>
    <property type="match status" value="1"/>
</dbReference>
<evidence type="ECO:0000313" key="7">
    <source>
        <dbReference type="EMBL" id="KZT36558.1"/>
    </source>
</evidence>
<dbReference type="GO" id="GO:0006508">
    <property type="term" value="P:proteolysis"/>
    <property type="evidence" value="ECO:0007669"/>
    <property type="project" value="UniProtKB-KW"/>
</dbReference>
<keyword evidence="8" id="KW-1185">Reference proteome</keyword>
<dbReference type="SUPFAM" id="SSF54001">
    <property type="entry name" value="Cysteine proteinases"/>
    <property type="match status" value="1"/>
</dbReference>
<dbReference type="SMART" id="SM00720">
    <property type="entry name" value="calpain_III"/>
    <property type="match status" value="1"/>
</dbReference>
<evidence type="ECO:0000256" key="3">
    <source>
        <dbReference type="ARBA" id="ARBA00022801"/>
    </source>
</evidence>
<dbReference type="EMBL" id="KV428104">
    <property type="protein sequence ID" value="KZT36558.1"/>
    <property type="molecule type" value="Genomic_DNA"/>
</dbReference>
<evidence type="ECO:0000256" key="4">
    <source>
        <dbReference type="ARBA" id="ARBA00022807"/>
    </source>
</evidence>
<dbReference type="Gene3D" id="2.60.120.380">
    <property type="match status" value="2"/>
</dbReference>
<evidence type="ECO:0000313" key="8">
    <source>
        <dbReference type="Proteomes" id="UP000076798"/>
    </source>
</evidence>
<dbReference type="InterPro" id="IPR051297">
    <property type="entry name" value="PalB/RIM13"/>
</dbReference>
<comment type="caution">
    <text evidence="5">Lacks conserved residue(s) required for the propagation of feature annotation.</text>
</comment>
<proteinExistence type="inferred from homology"/>
<evidence type="ECO:0000256" key="5">
    <source>
        <dbReference type="PROSITE-ProRule" id="PRU00239"/>
    </source>
</evidence>
<feature type="domain" description="Calpain catalytic" evidence="6">
    <location>
        <begin position="138"/>
        <end position="389"/>
    </location>
</feature>
<dbReference type="OrthoDB" id="167576at2759"/>
<dbReference type="GO" id="GO:0004198">
    <property type="term" value="F:calcium-dependent cysteine-type endopeptidase activity"/>
    <property type="evidence" value="ECO:0007669"/>
    <property type="project" value="InterPro"/>
</dbReference>
<keyword evidence="4" id="KW-0788">Thiol protease</keyword>
<protein>
    <submittedName>
        <fullName evidence="7">Cysteine proteinase</fullName>
    </submittedName>
</protein>
<dbReference type="InterPro" id="IPR036213">
    <property type="entry name" value="Calpain_III_sf"/>
</dbReference>
<organism evidence="7 8">
    <name type="scientific">Sistotremastrum suecicum HHB10207 ss-3</name>
    <dbReference type="NCBI Taxonomy" id="1314776"/>
    <lineage>
        <taxon>Eukaryota</taxon>
        <taxon>Fungi</taxon>
        <taxon>Dikarya</taxon>
        <taxon>Basidiomycota</taxon>
        <taxon>Agaricomycotina</taxon>
        <taxon>Agaricomycetes</taxon>
        <taxon>Sistotremastrales</taxon>
        <taxon>Sistotremastraceae</taxon>
        <taxon>Sistotremastrum</taxon>
    </lineage>
</organism>
<evidence type="ECO:0000256" key="2">
    <source>
        <dbReference type="ARBA" id="ARBA00022670"/>
    </source>
</evidence>
<dbReference type="PANTHER" id="PTHR46143">
    <property type="entry name" value="CALPAIN-7"/>
    <property type="match status" value="1"/>
</dbReference>
<dbReference type="InterPro" id="IPR036181">
    <property type="entry name" value="MIT_dom_sf"/>
</dbReference>
<dbReference type="STRING" id="1314776.A0A166BMX1"/>
<dbReference type="AlphaFoldDB" id="A0A166BMX1"/>
<gene>
    <name evidence="7" type="ORF">SISSUDRAFT_989049</name>
</gene>
<evidence type="ECO:0000259" key="6">
    <source>
        <dbReference type="PROSITE" id="PS50203"/>
    </source>
</evidence>
<dbReference type="Pfam" id="PF00648">
    <property type="entry name" value="Peptidase_C2"/>
    <property type="match status" value="1"/>
</dbReference>
<feature type="non-terminal residue" evidence="7">
    <location>
        <position position="1"/>
    </location>
</feature>
<dbReference type="Proteomes" id="UP000076798">
    <property type="component" value="Unassembled WGS sequence"/>
</dbReference>
<dbReference type="InterPro" id="IPR038765">
    <property type="entry name" value="Papain-like_cys_pep_sf"/>
</dbReference>
<accession>A0A166BMX1</accession>
<evidence type="ECO:0000256" key="1">
    <source>
        <dbReference type="ARBA" id="ARBA00010193"/>
    </source>
</evidence>
<dbReference type="SMART" id="SM00230">
    <property type="entry name" value="CysPc"/>
    <property type="match status" value="1"/>
</dbReference>
<keyword evidence="2" id="KW-0645">Protease</keyword>
<reference evidence="7 8" key="1">
    <citation type="journal article" date="2016" name="Mol. Biol. Evol.">
        <title>Comparative Genomics of Early-Diverging Mushroom-Forming Fungi Provides Insights into the Origins of Lignocellulose Decay Capabilities.</title>
        <authorList>
            <person name="Nagy L.G."/>
            <person name="Riley R."/>
            <person name="Tritt A."/>
            <person name="Adam C."/>
            <person name="Daum C."/>
            <person name="Floudas D."/>
            <person name="Sun H."/>
            <person name="Yadav J.S."/>
            <person name="Pangilinan J."/>
            <person name="Larsson K.H."/>
            <person name="Matsuura K."/>
            <person name="Barry K."/>
            <person name="Labutti K."/>
            <person name="Kuo R."/>
            <person name="Ohm R.A."/>
            <person name="Bhattacharya S.S."/>
            <person name="Shirouzu T."/>
            <person name="Yoshinaga Y."/>
            <person name="Martin F.M."/>
            <person name="Grigoriev I.V."/>
            <person name="Hibbett D.S."/>
        </authorList>
    </citation>
    <scope>NUCLEOTIDE SEQUENCE [LARGE SCALE GENOMIC DNA]</scope>
    <source>
        <strain evidence="7 8">HHB10207 ss-3</strain>
    </source>
</reference>
<keyword evidence="3" id="KW-0378">Hydrolase</keyword>
<sequence length="810" mass="89573">KAKQKELNGELDSAFQLYIQVGQSFLQLSRTATSIKSKNLCKEYAGKALERAKKLKAAKGEALRPVRDDVYSQYSQGSVVEESSSWNGIHFPPWPETDLIMGTSSLRIAQPALSPLQNSLQASYRAPSSYHLSTDLAPDDILQNNVTDCSLISSLATCLNHQKRFGSKVICNFLYPRNEDGSPRISENGVYALRVFCNGIYRQVPIDHTLPTTVSGKRVCAVVSADNSGTTQLLPALVEKAFMKLHGGYDFPGSNSGADLQTLIGWIPETIDLRSNQFARETTWSRFRAAYERGECLATLGTGKQPVDLLQRRCRLLASHSYPILDINSDRMVSILDSWEGAPPSTSLDGIVATVENLDLTAGNTNRILKFSWEEICEIFDTLYLSWNPAIWKHQTNLHRTWKPAKEMNGMPINHSMTLGIPGDDDVSRDEICVLLTRHLMDKTTHSPFVALHVGQAFGRIQSSGLDSRKQTYTDSSHVLVCRHHAYTCHMLIRPQRRVQPYSNRVSIVTSIDDCSSSVHYTLTVLSNTPVSFDETPDNYLYSTRLESAFTLSTAGGNIEHPTFMINPQWHLKFLADPSRSRSSTTEKPKIRITLEAGRELPLNACLAWSSGERITELVKGDIVADTGEYSYGLAAFAGEVKGTDYTLIVSSFSPRDLGDFALTFESSSRFELEPIPQEGAGMFKKVIKGAWEGAKAAGSPRFGKYEQNPVIDLTVSATCQMKLRLRLIKPNPSAALNVTVFQSLDTGQGKEVLTSGPYSDAICGAATKATTLPKGKYVIIPSTFAAGIQERWELIVYHSKAEVKVTLRD</sequence>
<comment type="similarity">
    <text evidence="1">Belongs to the peptidase C2 family. PalB/RIM13 subfamily.</text>
</comment>
<dbReference type="InterPro" id="IPR001300">
    <property type="entry name" value="Peptidase_C2_calpain_cat"/>
</dbReference>
<dbReference type="SUPFAM" id="SSF49758">
    <property type="entry name" value="Calpain large subunit, middle domain (domain III)"/>
    <property type="match status" value="2"/>
</dbReference>
<dbReference type="Gene3D" id="1.20.58.80">
    <property type="entry name" value="Phosphotransferase system, lactose/cellobiose-type IIA subunit"/>
    <property type="match status" value="1"/>
</dbReference>